<dbReference type="RefSeq" id="WP_345126370.1">
    <property type="nucleotide sequence ID" value="NZ_BAABDI010000030.1"/>
</dbReference>
<dbReference type="Gene3D" id="3.90.320.10">
    <property type="match status" value="1"/>
</dbReference>
<feature type="region of interest" description="Disordered" evidence="1">
    <location>
        <begin position="64"/>
        <end position="83"/>
    </location>
</feature>
<dbReference type="InterPro" id="IPR024432">
    <property type="entry name" value="Put_RecE_PDDEXK-like_dom"/>
</dbReference>
<feature type="domain" description="Putative exodeoxyribonuclease 8 PDDEXK-like" evidence="2">
    <location>
        <begin position="34"/>
        <end position="213"/>
    </location>
</feature>
<gene>
    <name evidence="3" type="ORF">GCM10022407_34860</name>
</gene>
<name>A0ABP7QRV8_9BACT</name>
<protein>
    <recommendedName>
        <fullName evidence="2">Putative exodeoxyribonuclease 8 PDDEXK-like domain-containing protein</fullName>
    </recommendedName>
</protein>
<dbReference type="Proteomes" id="UP001501556">
    <property type="component" value="Unassembled WGS sequence"/>
</dbReference>
<evidence type="ECO:0000313" key="3">
    <source>
        <dbReference type="EMBL" id="GAA3987144.1"/>
    </source>
</evidence>
<dbReference type="EMBL" id="BAABDI010000030">
    <property type="protein sequence ID" value="GAA3987144.1"/>
    <property type="molecule type" value="Genomic_DNA"/>
</dbReference>
<sequence>MFQNLQHHPTITQAQHRALSAISNTDLSNLADELLGRPRRDCTAAFAFGSHFHTATLEPHLFEPTNAQNPADHHQRQAASQLAAAVRRRRYPRHLIYSARGQAEQSYTATHEPTGLLVKVRPDLLIDSPKRQRRTVVDFKTTSCRDLAQFLTTVEQYGYDRQGAFYADVLQAQRVVLIAVQKKPLKGQEPQIWVVELTTGQMDSGRKKYGKLLRCAAEKRHHHQSGGQLATALSQDFGQATLPHNNPTRHFAAA</sequence>
<dbReference type="InterPro" id="IPR011604">
    <property type="entry name" value="PDDEXK-like_dom_sf"/>
</dbReference>
<keyword evidence="4" id="KW-1185">Reference proteome</keyword>
<accession>A0ABP7QRV8</accession>
<evidence type="ECO:0000313" key="4">
    <source>
        <dbReference type="Proteomes" id="UP001501556"/>
    </source>
</evidence>
<comment type="caution">
    <text evidence="3">The sequence shown here is derived from an EMBL/GenBank/DDBJ whole genome shotgun (WGS) entry which is preliminary data.</text>
</comment>
<proteinExistence type="predicted"/>
<evidence type="ECO:0000256" key="1">
    <source>
        <dbReference type="SAM" id="MobiDB-lite"/>
    </source>
</evidence>
<reference evidence="4" key="1">
    <citation type="journal article" date="2019" name="Int. J. Syst. Evol. Microbiol.">
        <title>The Global Catalogue of Microorganisms (GCM) 10K type strain sequencing project: providing services to taxonomists for standard genome sequencing and annotation.</title>
        <authorList>
            <consortium name="The Broad Institute Genomics Platform"/>
            <consortium name="The Broad Institute Genome Sequencing Center for Infectious Disease"/>
            <person name="Wu L."/>
            <person name="Ma J."/>
        </authorList>
    </citation>
    <scope>NUCLEOTIDE SEQUENCE [LARGE SCALE GENOMIC DNA]</scope>
    <source>
        <strain evidence="4">JCM 17217</strain>
    </source>
</reference>
<dbReference type="Pfam" id="PF12684">
    <property type="entry name" value="DUF3799"/>
    <property type="match status" value="1"/>
</dbReference>
<evidence type="ECO:0000259" key="2">
    <source>
        <dbReference type="Pfam" id="PF12684"/>
    </source>
</evidence>
<organism evidence="3 4">
    <name type="scientific">Hymenobacter antarcticus</name>
    <dbReference type="NCBI Taxonomy" id="486270"/>
    <lineage>
        <taxon>Bacteria</taxon>
        <taxon>Pseudomonadati</taxon>
        <taxon>Bacteroidota</taxon>
        <taxon>Cytophagia</taxon>
        <taxon>Cytophagales</taxon>
        <taxon>Hymenobacteraceae</taxon>
        <taxon>Hymenobacter</taxon>
    </lineage>
</organism>